<reference evidence="5" key="1">
    <citation type="submission" date="2021-01" db="EMBL/GenBank/DDBJ databases">
        <title>Whole genome shotgun sequence of Actinocatenispora rupis NBRC 107355.</title>
        <authorList>
            <person name="Komaki H."/>
            <person name="Tamura T."/>
        </authorList>
    </citation>
    <scope>NUCLEOTIDE SEQUENCE</scope>
    <source>
        <strain evidence="5">NBRC 107355</strain>
    </source>
</reference>
<evidence type="ECO:0000256" key="2">
    <source>
        <dbReference type="ARBA" id="ARBA00023002"/>
    </source>
</evidence>
<evidence type="ECO:0000256" key="1">
    <source>
        <dbReference type="ARBA" id="ARBA00009080"/>
    </source>
</evidence>
<protein>
    <recommendedName>
        <fullName evidence="4">6-phosphogluconate dehydrogenase NADP-binding domain-containing protein</fullName>
    </recommendedName>
</protein>
<accession>A0A8J3JE07</accession>
<dbReference type="RefSeq" id="WP_203661968.1">
    <property type="nucleotide sequence ID" value="NZ_BAAAZM010000001.1"/>
</dbReference>
<keyword evidence="6" id="KW-1185">Reference proteome</keyword>
<sequence length="271" mass="26370">MAEARVAVLGTGRMGAAVAARLATRHPVRVWNRTAARTDAAVRAGAVAAATPAEAVAGARLVVTTLADETALDAVLFGPDGAAAALAPGTTLAQLGTIGPDTVRRLASRLSDVDLVDAPMVGSVDAAAAGRLTLLAGGTDAALDTAAELLAPVGTVRRCGPLGAGSALKLVVNTALVAGLAALGDALSVGQTLGVPTDEVLGVLGAGPLAALLARGTSTTAAFPVAWAAKDLRLALDTGADTPVARAALGVLDGLADPTADLGTVLPLPRG</sequence>
<organism evidence="5 6">
    <name type="scientific">Actinocatenispora rupis</name>
    <dbReference type="NCBI Taxonomy" id="519421"/>
    <lineage>
        <taxon>Bacteria</taxon>
        <taxon>Bacillati</taxon>
        <taxon>Actinomycetota</taxon>
        <taxon>Actinomycetes</taxon>
        <taxon>Micromonosporales</taxon>
        <taxon>Micromonosporaceae</taxon>
        <taxon>Actinocatenispora</taxon>
    </lineage>
</organism>
<dbReference type="InterPro" id="IPR051265">
    <property type="entry name" value="HIBADH-related_NP60_sf"/>
</dbReference>
<gene>
    <name evidence="5" type="ORF">Aru02nite_51070</name>
</gene>
<dbReference type="InterPro" id="IPR008927">
    <property type="entry name" value="6-PGluconate_DH-like_C_sf"/>
</dbReference>
<keyword evidence="2" id="KW-0560">Oxidoreductase</keyword>
<evidence type="ECO:0000256" key="3">
    <source>
        <dbReference type="PIRSR" id="PIRSR000103-1"/>
    </source>
</evidence>
<dbReference type="GO" id="GO:0050661">
    <property type="term" value="F:NADP binding"/>
    <property type="evidence" value="ECO:0007669"/>
    <property type="project" value="InterPro"/>
</dbReference>
<dbReference type="SUPFAM" id="SSF48179">
    <property type="entry name" value="6-phosphogluconate dehydrogenase C-terminal domain-like"/>
    <property type="match status" value="1"/>
</dbReference>
<feature type="active site" evidence="3">
    <location>
        <position position="169"/>
    </location>
</feature>
<dbReference type="PANTHER" id="PTHR43580:SF2">
    <property type="entry name" value="CYTOKINE-LIKE NUCLEAR FACTOR N-PAC"/>
    <property type="match status" value="1"/>
</dbReference>
<dbReference type="InterPro" id="IPR036291">
    <property type="entry name" value="NAD(P)-bd_dom_sf"/>
</dbReference>
<comment type="similarity">
    <text evidence="1">Belongs to the HIBADH-related family.</text>
</comment>
<dbReference type="EMBL" id="BOMB01000029">
    <property type="protein sequence ID" value="GID14218.1"/>
    <property type="molecule type" value="Genomic_DNA"/>
</dbReference>
<dbReference type="InterPro" id="IPR015815">
    <property type="entry name" value="HIBADH-related"/>
</dbReference>
<evidence type="ECO:0000313" key="5">
    <source>
        <dbReference type="EMBL" id="GID14218.1"/>
    </source>
</evidence>
<name>A0A8J3JE07_9ACTN</name>
<dbReference type="GO" id="GO:0016491">
    <property type="term" value="F:oxidoreductase activity"/>
    <property type="evidence" value="ECO:0007669"/>
    <property type="project" value="UniProtKB-KW"/>
</dbReference>
<dbReference type="Proteomes" id="UP000612808">
    <property type="component" value="Unassembled WGS sequence"/>
</dbReference>
<comment type="caution">
    <text evidence="5">The sequence shown here is derived from an EMBL/GenBank/DDBJ whole genome shotgun (WGS) entry which is preliminary data.</text>
</comment>
<dbReference type="Pfam" id="PF03446">
    <property type="entry name" value="NAD_binding_2"/>
    <property type="match status" value="1"/>
</dbReference>
<proteinExistence type="inferred from homology"/>
<dbReference type="AlphaFoldDB" id="A0A8J3JE07"/>
<dbReference type="PIRSF" id="PIRSF000103">
    <property type="entry name" value="HIBADH"/>
    <property type="match status" value="1"/>
</dbReference>
<dbReference type="Gene3D" id="3.40.50.720">
    <property type="entry name" value="NAD(P)-binding Rossmann-like Domain"/>
    <property type="match status" value="1"/>
</dbReference>
<feature type="domain" description="6-phosphogluconate dehydrogenase NADP-binding" evidence="4">
    <location>
        <begin position="6"/>
        <end position="155"/>
    </location>
</feature>
<dbReference type="Gene3D" id="1.10.1040.10">
    <property type="entry name" value="N-(1-d-carboxylethyl)-l-norvaline Dehydrogenase, domain 2"/>
    <property type="match status" value="1"/>
</dbReference>
<dbReference type="PANTHER" id="PTHR43580">
    <property type="entry name" value="OXIDOREDUCTASE GLYR1-RELATED"/>
    <property type="match status" value="1"/>
</dbReference>
<dbReference type="InterPro" id="IPR013328">
    <property type="entry name" value="6PGD_dom2"/>
</dbReference>
<dbReference type="SUPFAM" id="SSF51735">
    <property type="entry name" value="NAD(P)-binding Rossmann-fold domains"/>
    <property type="match status" value="1"/>
</dbReference>
<evidence type="ECO:0000313" key="6">
    <source>
        <dbReference type="Proteomes" id="UP000612808"/>
    </source>
</evidence>
<evidence type="ECO:0000259" key="4">
    <source>
        <dbReference type="Pfam" id="PF03446"/>
    </source>
</evidence>
<dbReference type="InterPro" id="IPR006115">
    <property type="entry name" value="6PGDH_NADP-bd"/>
</dbReference>